<organism evidence="2 3">
    <name type="scientific">Dreissena polymorpha</name>
    <name type="common">Zebra mussel</name>
    <name type="synonym">Mytilus polymorpha</name>
    <dbReference type="NCBI Taxonomy" id="45954"/>
    <lineage>
        <taxon>Eukaryota</taxon>
        <taxon>Metazoa</taxon>
        <taxon>Spiralia</taxon>
        <taxon>Lophotrochozoa</taxon>
        <taxon>Mollusca</taxon>
        <taxon>Bivalvia</taxon>
        <taxon>Autobranchia</taxon>
        <taxon>Heteroconchia</taxon>
        <taxon>Euheterodonta</taxon>
        <taxon>Imparidentia</taxon>
        <taxon>Neoheterodontei</taxon>
        <taxon>Myida</taxon>
        <taxon>Dreissenoidea</taxon>
        <taxon>Dreissenidae</taxon>
        <taxon>Dreissena</taxon>
    </lineage>
</organism>
<reference evidence="2" key="1">
    <citation type="journal article" date="2019" name="bioRxiv">
        <title>The Genome of the Zebra Mussel, Dreissena polymorpha: A Resource for Invasive Species Research.</title>
        <authorList>
            <person name="McCartney M.A."/>
            <person name="Auch B."/>
            <person name="Kono T."/>
            <person name="Mallez S."/>
            <person name="Zhang Y."/>
            <person name="Obille A."/>
            <person name="Becker A."/>
            <person name="Abrahante J.E."/>
            <person name="Garbe J."/>
            <person name="Badalamenti J.P."/>
            <person name="Herman A."/>
            <person name="Mangelson H."/>
            <person name="Liachko I."/>
            <person name="Sullivan S."/>
            <person name="Sone E.D."/>
            <person name="Koren S."/>
            <person name="Silverstein K.A.T."/>
            <person name="Beckman K.B."/>
            <person name="Gohl D.M."/>
        </authorList>
    </citation>
    <scope>NUCLEOTIDE SEQUENCE</scope>
    <source>
        <strain evidence="2">Duluth1</strain>
        <tissue evidence="2">Whole animal</tissue>
    </source>
</reference>
<comment type="caution">
    <text evidence="2">The sequence shown here is derived from an EMBL/GenBank/DDBJ whole genome shotgun (WGS) entry which is preliminary data.</text>
</comment>
<dbReference type="GO" id="GO:0008418">
    <property type="term" value="F:protein-N-terminal asparagine amidohydrolase activity"/>
    <property type="evidence" value="ECO:0007669"/>
    <property type="project" value="InterPro"/>
</dbReference>
<name>A0A9D4RCR2_DREPO</name>
<dbReference type="GO" id="GO:0005634">
    <property type="term" value="C:nucleus"/>
    <property type="evidence" value="ECO:0007669"/>
    <property type="project" value="TreeGrafter"/>
</dbReference>
<feature type="compositionally biased region" description="Basic and acidic residues" evidence="1">
    <location>
        <begin position="288"/>
        <end position="298"/>
    </location>
</feature>
<evidence type="ECO:0000256" key="1">
    <source>
        <dbReference type="SAM" id="MobiDB-lite"/>
    </source>
</evidence>
<dbReference type="PANTHER" id="PTHR12498:SF0">
    <property type="entry name" value="PROTEIN N-TERMINAL ASPARAGINE AMIDOHYDROLASE"/>
    <property type="match status" value="1"/>
</dbReference>
<dbReference type="GO" id="GO:0006511">
    <property type="term" value="P:ubiquitin-dependent protein catabolic process"/>
    <property type="evidence" value="ECO:0007669"/>
    <property type="project" value="TreeGrafter"/>
</dbReference>
<evidence type="ECO:0000313" key="2">
    <source>
        <dbReference type="EMBL" id="KAH3863459.1"/>
    </source>
</evidence>
<dbReference type="PANTHER" id="PTHR12498">
    <property type="entry name" value="N-TERMINAL ASPARAGINE AMIDOHYDROLASE"/>
    <property type="match status" value="1"/>
</dbReference>
<dbReference type="InterPro" id="IPR026750">
    <property type="entry name" value="NTAN1"/>
</dbReference>
<keyword evidence="3" id="KW-1185">Reference proteome</keyword>
<evidence type="ECO:0008006" key="4">
    <source>
        <dbReference type="Google" id="ProtNLM"/>
    </source>
</evidence>
<sequence>MGPSPKSVAEFIQRYPKFKESAIVLSSKPTKAVPPHGLLYVGQREMAVASPDDEIIQVLGTDDATTCHIVILRHTASSATGLAHFDGSGLANATQNLIGTVMSVTGGKQWGRLELTLAGGFKDDRGTSENLSVKILDCFNKNPAEVHLITACITDLNTRNEKGVPFPIIYGLATIIQTGEVFPAKFQDRGPDQPLRSARSFTGADEVLNVYDNRKKLLVVGPFNYSSMDEIDLLCRLPDPIIREHLSTSPAQEPKHFEASVRAALVQIRDFPDPLKSVFNGKGRHYKKEPDGKWSKVA</sequence>
<proteinExistence type="predicted"/>
<dbReference type="Pfam" id="PF14736">
    <property type="entry name" value="N_Asn_amidohyd"/>
    <property type="match status" value="1"/>
</dbReference>
<dbReference type="EMBL" id="JAIWYP010000002">
    <property type="protein sequence ID" value="KAH3863459.1"/>
    <property type="molecule type" value="Genomic_DNA"/>
</dbReference>
<reference evidence="2" key="2">
    <citation type="submission" date="2020-11" db="EMBL/GenBank/DDBJ databases">
        <authorList>
            <person name="McCartney M.A."/>
            <person name="Auch B."/>
            <person name="Kono T."/>
            <person name="Mallez S."/>
            <person name="Becker A."/>
            <person name="Gohl D.M."/>
            <person name="Silverstein K.A.T."/>
            <person name="Koren S."/>
            <person name="Bechman K.B."/>
            <person name="Herman A."/>
            <person name="Abrahante J.E."/>
            <person name="Garbe J."/>
        </authorList>
    </citation>
    <scope>NUCLEOTIDE SEQUENCE</scope>
    <source>
        <strain evidence="2">Duluth1</strain>
        <tissue evidence="2">Whole animal</tissue>
    </source>
</reference>
<dbReference type="Proteomes" id="UP000828390">
    <property type="component" value="Unassembled WGS sequence"/>
</dbReference>
<dbReference type="AlphaFoldDB" id="A0A9D4RCR2"/>
<evidence type="ECO:0000313" key="3">
    <source>
        <dbReference type="Proteomes" id="UP000828390"/>
    </source>
</evidence>
<protein>
    <recommendedName>
        <fullName evidence="4">Protein N-terminal asparagine amidohydrolase</fullName>
    </recommendedName>
</protein>
<feature type="region of interest" description="Disordered" evidence="1">
    <location>
        <begin position="279"/>
        <end position="298"/>
    </location>
</feature>
<gene>
    <name evidence="2" type="ORF">DPMN_026448</name>
</gene>
<accession>A0A9D4RCR2</accession>